<keyword evidence="3" id="KW-0255">Endonuclease</keyword>
<comment type="similarity">
    <text evidence="1 4">Belongs to the RNase T2 family.</text>
</comment>
<protein>
    <recommendedName>
        <fullName evidence="2">ribonuclease T2</fullName>
        <ecNumber evidence="2">4.6.1.19</ecNumber>
    </recommendedName>
</protein>
<evidence type="ECO:0000256" key="2">
    <source>
        <dbReference type="ARBA" id="ARBA00012571"/>
    </source>
</evidence>
<evidence type="ECO:0000256" key="3">
    <source>
        <dbReference type="ARBA" id="ARBA00022759"/>
    </source>
</evidence>
<evidence type="ECO:0000313" key="7">
    <source>
        <dbReference type="Proteomes" id="UP000053841"/>
    </source>
</evidence>
<dbReference type="RefSeq" id="XP_007708221.1">
    <property type="nucleotide sequence ID" value="XM_007710031.1"/>
</dbReference>
<dbReference type="EC" id="4.6.1.19" evidence="2"/>
<evidence type="ECO:0000313" key="6">
    <source>
        <dbReference type="EMBL" id="EUC37398.1"/>
    </source>
</evidence>
<dbReference type="GO" id="GO:0006401">
    <property type="term" value="P:RNA catabolic process"/>
    <property type="evidence" value="ECO:0007669"/>
    <property type="project" value="TreeGrafter"/>
</dbReference>
<dbReference type="eggNOG" id="KOG1642">
    <property type="taxonomic scope" value="Eukaryota"/>
</dbReference>
<dbReference type="OrthoDB" id="435754at2759"/>
<keyword evidence="7" id="KW-1185">Reference proteome</keyword>
<dbReference type="Gene3D" id="3.90.730.10">
    <property type="entry name" value="Ribonuclease T2-like"/>
    <property type="match status" value="1"/>
</dbReference>
<organism evidence="6 7">
    <name type="scientific">Cochliobolus carbonum (strain 26-R-13)</name>
    <name type="common">Maize leaf spot fungus</name>
    <name type="synonym">Bipolaris zeicola</name>
    <dbReference type="NCBI Taxonomy" id="930089"/>
    <lineage>
        <taxon>Eukaryota</taxon>
        <taxon>Fungi</taxon>
        <taxon>Dikarya</taxon>
        <taxon>Ascomycota</taxon>
        <taxon>Pezizomycotina</taxon>
        <taxon>Dothideomycetes</taxon>
        <taxon>Pleosporomycetidae</taxon>
        <taxon>Pleosporales</taxon>
        <taxon>Pleosporineae</taxon>
        <taxon>Pleosporaceae</taxon>
        <taxon>Bipolaris</taxon>
    </lineage>
</organism>
<dbReference type="HOGENOM" id="CLU_037966_2_0_1"/>
<dbReference type="InterPro" id="IPR036430">
    <property type="entry name" value="RNase_T2-like_sf"/>
</dbReference>
<proteinExistence type="inferred from homology"/>
<reference evidence="6 7" key="1">
    <citation type="journal article" date="2013" name="PLoS Genet.">
        <title>Comparative genome structure, secondary metabolite, and effector coding capacity across Cochliobolus pathogens.</title>
        <authorList>
            <person name="Condon B.J."/>
            <person name="Leng Y."/>
            <person name="Wu D."/>
            <person name="Bushley K.E."/>
            <person name="Ohm R.A."/>
            <person name="Otillar R."/>
            <person name="Martin J."/>
            <person name="Schackwitz W."/>
            <person name="Grimwood J."/>
            <person name="MohdZainudin N."/>
            <person name="Xue C."/>
            <person name="Wang R."/>
            <person name="Manning V.A."/>
            <person name="Dhillon B."/>
            <person name="Tu Z.J."/>
            <person name="Steffenson B.J."/>
            <person name="Salamov A."/>
            <person name="Sun H."/>
            <person name="Lowry S."/>
            <person name="LaButti K."/>
            <person name="Han J."/>
            <person name="Copeland A."/>
            <person name="Lindquist E."/>
            <person name="Barry K."/>
            <person name="Schmutz J."/>
            <person name="Baker S.E."/>
            <person name="Ciuffetti L.M."/>
            <person name="Grigoriev I.V."/>
            <person name="Zhong S."/>
            <person name="Turgeon B.G."/>
        </authorList>
    </citation>
    <scope>NUCLEOTIDE SEQUENCE [LARGE SCALE GENOMIC DNA]</scope>
    <source>
        <strain evidence="6 7">26-R-13</strain>
    </source>
</reference>
<dbReference type="Proteomes" id="UP000053841">
    <property type="component" value="Unassembled WGS sequence"/>
</dbReference>
<dbReference type="InterPro" id="IPR033130">
    <property type="entry name" value="RNase_T2_His_AS_2"/>
</dbReference>
<dbReference type="InterPro" id="IPR001568">
    <property type="entry name" value="RNase_T2-like"/>
</dbReference>
<dbReference type="PROSITE" id="PS00530">
    <property type="entry name" value="RNASE_T2_1"/>
    <property type="match status" value="1"/>
</dbReference>
<evidence type="ECO:0000256" key="1">
    <source>
        <dbReference type="ARBA" id="ARBA00007469"/>
    </source>
</evidence>
<dbReference type="GO" id="GO:0003723">
    <property type="term" value="F:RNA binding"/>
    <property type="evidence" value="ECO:0007669"/>
    <property type="project" value="InterPro"/>
</dbReference>
<name>W6YI89_COCC2</name>
<keyword evidence="3" id="KW-0378">Hydrolase</keyword>
<accession>W6YI89</accession>
<dbReference type="AlphaFoldDB" id="W6YI89"/>
<gene>
    <name evidence="6" type="ORF">COCCADRAFT_1642</name>
</gene>
<dbReference type="PROSITE" id="PS00531">
    <property type="entry name" value="RNASE_T2_2"/>
    <property type="match status" value="1"/>
</dbReference>
<dbReference type="InterPro" id="IPR018188">
    <property type="entry name" value="RNase_T2_His_AS_1"/>
</dbReference>
<feature type="chain" id="PRO_5004889098" description="ribonuclease T2" evidence="5">
    <location>
        <begin position="24"/>
        <end position="331"/>
    </location>
</feature>
<dbReference type="SUPFAM" id="SSF55895">
    <property type="entry name" value="Ribonuclease Rh-like"/>
    <property type="match status" value="1"/>
</dbReference>
<dbReference type="GeneID" id="19144834"/>
<dbReference type="PANTHER" id="PTHR11240:SF17">
    <property type="entry name" value="RIBONUCLEASE T2"/>
    <property type="match status" value="1"/>
</dbReference>
<dbReference type="Pfam" id="PF00445">
    <property type="entry name" value="Ribonuclease_T2"/>
    <property type="match status" value="1"/>
</dbReference>
<evidence type="ECO:0000256" key="5">
    <source>
        <dbReference type="SAM" id="SignalP"/>
    </source>
</evidence>
<dbReference type="GO" id="GO:0033897">
    <property type="term" value="F:ribonuclease T2 activity"/>
    <property type="evidence" value="ECO:0007669"/>
    <property type="project" value="UniProtKB-EC"/>
</dbReference>
<keyword evidence="3" id="KW-0540">Nuclease</keyword>
<dbReference type="FunFam" id="3.90.730.10:FF:000020">
    <property type="entry name" value="Uncharacterized protein"/>
    <property type="match status" value="1"/>
</dbReference>
<dbReference type="PANTHER" id="PTHR11240">
    <property type="entry name" value="RIBONUCLEASE T2"/>
    <property type="match status" value="1"/>
</dbReference>
<dbReference type="KEGG" id="bze:COCCADRAFT_1642"/>
<dbReference type="EMBL" id="KI964551">
    <property type="protein sequence ID" value="EUC37398.1"/>
    <property type="molecule type" value="Genomic_DNA"/>
</dbReference>
<sequence length="331" mass="37129">MKDHNLPRALALALTLLTTCSTAQLYPLQSPLNHTCQLQEPLLSCPSQDASCVDSCCTETFGGLLLSTQFWNTYTGLESSGQYLPKDTWTLHGLWPDFCNGSYTQYCDLTRQYDPIPSPNTTNGLPNGTAVPAYTGPNIDTFLEPFGKYDLLDYMSTYWVAWQQDNAGFHAHEFSKHATCFSTFNVPCYGPLYRQHEDVVDFFETAVKYYKRFPTFEWLHEAGITPSNASVRYSYGEIVDVLAERHGGVPFLGCSGPRFNETVAGRNSTDMGFTVLNEVWYYEHVYGRPQEGNTIPVNASASYLTNCAKTKDAIFYPERTNGSEKVPAVPY</sequence>
<keyword evidence="5" id="KW-0732">Signal</keyword>
<evidence type="ECO:0000256" key="4">
    <source>
        <dbReference type="RuleBase" id="RU004328"/>
    </source>
</evidence>
<dbReference type="GO" id="GO:0005576">
    <property type="term" value="C:extracellular region"/>
    <property type="evidence" value="ECO:0007669"/>
    <property type="project" value="TreeGrafter"/>
</dbReference>
<feature type="signal peptide" evidence="5">
    <location>
        <begin position="1"/>
        <end position="23"/>
    </location>
</feature>